<dbReference type="InterPro" id="IPR047519">
    <property type="entry name" value="FH_FOXQ2-like"/>
</dbReference>
<dbReference type="GO" id="GO:0030154">
    <property type="term" value="P:cell differentiation"/>
    <property type="evidence" value="ECO:0007669"/>
    <property type="project" value="TreeGrafter"/>
</dbReference>
<feature type="DNA-binding region" description="Fork-head" evidence="4">
    <location>
        <begin position="90"/>
        <end position="182"/>
    </location>
</feature>
<dbReference type="Gene3D" id="1.10.10.10">
    <property type="entry name" value="Winged helix-like DNA-binding domain superfamily/Winged helix DNA-binding domain"/>
    <property type="match status" value="1"/>
</dbReference>
<dbReference type="PROSITE" id="PS00657">
    <property type="entry name" value="FORK_HEAD_1"/>
    <property type="match status" value="1"/>
</dbReference>
<proteinExistence type="predicted"/>
<dbReference type="GO" id="GO:0000978">
    <property type="term" value="F:RNA polymerase II cis-regulatory region sequence-specific DNA binding"/>
    <property type="evidence" value="ECO:0007669"/>
    <property type="project" value="TreeGrafter"/>
</dbReference>
<dbReference type="Pfam" id="PF00250">
    <property type="entry name" value="Forkhead"/>
    <property type="match status" value="1"/>
</dbReference>
<name>A0A182SQN0_9DIPT</name>
<dbReference type="SMART" id="SM00339">
    <property type="entry name" value="FH"/>
    <property type="match status" value="1"/>
</dbReference>
<evidence type="ECO:0000313" key="8">
    <source>
        <dbReference type="Proteomes" id="UP000075901"/>
    </source>
</evidence>
<evidence type="ECO:0000256" key="2">
    <source>
        <dbReference type="ARBA" id="ARBA00023125"/>
    </source>
</evidence>
<comment type="subcellular location">
    <subcellularLocation>
        <location evidence="4">Nucleus</location>
    </subcellularLocation>
</comment>
<keyword evidence="8" id="KW-1185">Reference proteome</keyword>
<feature type="compositionally biased region" description="Pro residues" evidence="5">
    <location>
        <begin position="212"/>
        <end position="221"/>
    </location>
</feature>
<dbReference type="PRINTS" id="PR00053">
    <property type="entry name" value="FORKHEAD"/>
</dbReference>
<dbReference type="VEuPathDB" id="VectorBase:AMAM011474"/>
<dbReference type="FunFam" id="1.10.10.10:FF:000352">
    <property type="entry name" value="Forkhead box Q2"/>
    <property type="match status" value="1"/>
</dbReference>
<feature type="compositionally biased region" description="Basic and acidic residues" evidence="5">
    <location>
        <begin position="309"/>
        <end position="326"/>
    </location>
</feature>
<dbReference type="SUPFAM" id="SSF46785">
    <property type="entry name" value="Winged helix' DNA-binding domain"/>
    <property type="match status" value="1"/>
</dbReference>
<reference evidence="8" key="1">
    <citation type="submission" date="2013-09" db="EMBL/GenBank/DDBJ databases">
        <title>The Genome Sequence of Anopheles maculatus species B.</title>
        <authorList>
            <consortium name="The Broad Institute Genomics Platform"/>
            <person name="Neafsey D.E."/>
            <person name="Besansky N."/>
            <person name="Howell P."/>
            <person name="Walton C."/>
            <person name="Young S.K."/>
            <person name="Zeng Q."/>
            <person name="Gargeya S."/>
            <person name="Fitzgerald M."/>
            <person name="Haas B."/>
            <person name="Abouelleil A."/>
            <person name="Allen A.W."/>
            <person name="Alvarado L."/>
            <person name="Arachchi H.M."/>
            <person name="Berlin A.M."/>
            <person name="Chapman S.B."/>
            <person name="Gainer-Dewar J."/>
            <person name="Goldberg J."/>
            <person name="Griggs A."/>
            <person name="Gujja S."/>
            <person name="Hansen M."/>
            <person name="Howarth C."/>
            <person name="Imamovic A."/>
            <person name="Ireland A."/>
            <person name="Larimer J."/>
            <person name="McCowan C."/>
            <person name="Murphy C."/>
            <person name="Pearson M."/>
            <person name="Poon T.W."/>
            <person name="Priest M."/>
            <person name="Roberts A."/>
            <person name="Saif S."/>
            <person name="Shea T."/>
            <person name="Sisk P."/>
            <person name="Sykes S."/>
            <person name="Wortman J."/>
            <person name="Nusbaum C."/>
            <person name="Birren B."/>
        </authorList>
    </citation>
    <scope>NUCLEOTIDE SEQUENCE [LARGE SCALE GENOMIC DNA]</scope>
    <source>
        <strain evidence="8">maculatus3</strain>
    </source>
</reference>
<dbReference type="InterPro" id="IPR001766">
    <property type="entry name" value="Fork_head_dom"/>
</dbReference>
<dbReference type="Proteomes" id="UP000075901">
    <property type="component" value="Unassembled WGS sequence"/>
</dbReference>
<dbReference type="CDD" id="cd20035">
    <property type="entry name" value="FH_FOXQ2-like"/>
    <property type="match status" value="1"/>
</dbReference>
<keyword evidence="3 4" id="KW-0539">Nucleus</keyword>
<reference evidence="7" key="2">
    <citation type="submission" date="2020-05" db="UniProtKB">
        <authorList>
            <consortium name="EnsemblMetazoa"/>
        </authorList>
    </citation>
    <scope>IDENTIFICATION</scope>
    <source>
        <strain evidence="7">maculatus3</strain>
    </source>
</reference>
<evidence type="ECO:0000256" key="3">
    <source>
        <dbReference type="ARBA" id="ARBA00023242"/>
    </source>
</evidence>
<evidence type="ECO:0000313" key="7">
    <source>
        <dbReference type="EnsemblMetazoa" id="AMAM011474-PA"/>
    </source>
</evidence>
<protein>
    <recommendedName>
        <fullName evidence="6">Fork-head domain-containing protein</fullName>
    </recommendedName>
</protein>
<keyword evidence="1" id="KW-0217">Developmental protein</keyword>
<feature type="region of interest" description="Disordered" evidence="5">
    <location>
        <begin position="184"/>
        <end position="285"/>
    </location>
</feature>
<dbReference type="PROSITE" id="PS00658">
    <property type="entry name" value="FORK_HEAD_2"/>
    <property type="match status" value="1"/>
</dbReference>
<evidence type="ECO:0000256" key="4">
    <source>
        <dbReference type="PROSITE-ProRule" id="PRU00089"/>
    </source>
</evidence>
<feature type="region of interest" description="Disordered" evidence="5">
    <location>
        <begin position="309"/>
        <end position="368"/>
    </location>
</feature>
<evidence type="ECO:0000256" key="5">
    <source>
        <dbReference type="SAM" id="MobiDB-lite"/>
    </source>
</evidence>
<accession>A0A182SQN0</accession>
<dbReference type="InterPro" id="IPR030456">
    <property type="entry name" value="TF_fork_head_CS_2"/>
</dbReference>
<sequence length="368" mass="40890">MLNVCADLVQFDQYSLQLYNYAMVERFRSNQFFNYGNFVADTRTLSRFFKPSLPPNPVDAATAAAAAAAAAAAGSALLADATKLSSQAPKPQYSYIGLIAIAILSSPEKKLVLSDIYQHILDNYSYFRSRGPGWRNSIRHNLSLNDCFIKAGRSAHGKGHYWAVHPANVEDFLKGDFRRRKAQRKVRRHMGLTSDDDIYDNSSPRQFFPAINSPPQPPSQPGCPSAHATSGASSLPPPPLPAPVQQRRPLPPSVAEASQQQQHLHQHHHQHQHHHHHHHHHHQTTAAAIIMRNTMESFSRKRQFDVESLLRPDDGADDREPYELRRPRLCSPASSSQSPSPLPPYHASQALVLAGPKTSPAAGKTPHQ</sequence>
<feature type="compositionally biased region" description="Basic residues" evidence="5">
    <location>
        <begin position="264"/>
        <end position="283"/>
    </location>
</feature>
<dbReference type="GO" id="GO:0009653">
    <property type="term" value="P:anatomical structure morphogenesis"/>
    <property type="evidence" value="ECO:0007669"/>
    <property type="project" value="TreeGrafter"/>
</dbReference>
<dbReference type="PROSITE" id="PS50039">
    <property type="entry name" value="FORK_HEAD_3"/>
    <property type="match status" value="1"/>
</dbReference>
<dbReference type="PANTHER" id="PTHR11829">
    <property type="entry name" value="FORKHEAD BOX PROTEIN"/>
    <property type="match status" value="1"/>
</dbReference>
<dbReference type="AlphaFoldDB" id="A0A182SQN0"/>
<keyword evidence="2 4" id="KW-0238">DNA-binding</keyword>
<dbReference type="InterPro" id="IPR036388">
    <property type="entry name" value="WH-like_DNA-bd_sf"/>
</dbReference>
<dbReference type="InterPro" id="IPR018122">
    <property type="entry name" value="TF_fork_head_CS_1"/>
</dbReference>
<dbReference type="GO" id="GO:0000981">
    <property type="term" value="F:DNA-binding transcription factor activity, RNA polymerase II-specific"/>
    <property type="evidence" value="ECO:0007669"/>
    <property type="project" value="TreeGrafter"/>
</dbReference>
<dbReference type="InterPro" id="IPR036390">
    <property type="entry name" value="WH_DNA-bd_sf"/>
</dbReference>
<dbReference type="PANTHER" id="PTHR11829:SF343">
    <property type="entry name" value="FORK-HEAD DOMAIN-CONTAINING PROTEIN"/>
    <property type="match status" value="1"/>
</dbReference>
<feature type="domain" description="Fork-head" evidence="6">
    <location>
        <begin position="90"/>
        <end position="182"/>
    </location>
</feature>
<dbReference type="InterPro" id="IPR050211">
    <property type="entry name" value="FOX_domain-containing"/>
</dbReference>
<evidence type="ECO:0000259" key="6">
    <source>
        <dbReference type="PROSITE" id="PS50039"/>
    </source>
</evidence>
<dbReference type="EnsemblMetazoa" id="AMAM011474-RA">
    <property type="protein sequence ID" value="AMAM011474-PA"/>
    <property type="gene ID" value="AMAM011474"/>
</dbReference>
<dbReference type="GO" id="GO:0005634">
    <property type="term" value="C:nucleus"/>
    <property type="evidence" value="ECO:0007669"/>
    <property type="project" value="UniProtKB-SubCell"/>
</dbReference>
<evidence type="ECO:0000256" key="1">
    <source>
        <dbReference type="ARBA" id="ARBA00022473"/>
    </source>
</evidence>
<organism evidence="7 8">
    <name type="scientific">Anopheles maculatus</name>
    <dbReference type="NCBI Taxonomy" id="74869"/>
    <lineage>
        <taxon>Eukaryota</taxon>
        <taxon>Metazoa</taxon>
        <taxon>Ecdysozoa</taxon>
        <taxon>Arthropoda</taxon>
        <taxon>Hexapoda</taxon>
        <taxon>Insecta</taxon>
        <taxon>Pterygota</taxon>
        <taxon>Neoptera</taxon>
        <taxon>Endopterygota</taxon>
        <taxon>Diptera</taxon>
        <taxon>Nematocera</taxon>
        <taxon>Culicoidea</taxon>
        <taxon>Culicidae</taxon>
        <taxon>Anophelinae</taxon>
        <taxon>Anopheles</taxon>
        <taxon>Anopheles maculatus group</taxon>
    </lineage>
</organism>